<dbReference type="GeneID" id="176012"/>
<dbReference type="HOGENOM" id="CLU_3052274_0_0_1"/>
<dbReference type="UCSC" id="F37C12.13a.2">
    <property type="organism name" value="c. elegans"/>
</dbReference>
<dbReference type="RefSeq" id="NP_001379934.1">
    <property type="nucleotide sequence ID" value="NM_001392139.1"/>
</dbReference>
<dbReference type="WormBase" id="F37C12.13b">
    <property type="protein sequence ID" value="CE30780"/>
    <property type="gene ID" value="WBGene00018154"/>
    <property type="gene designation" value="exos-9"/>
</dbReference>
<dbReference type="SUPFAM" id="SSF54211">
    <property type="entry name" value="Ribosomal protein S5 domain 2-like"/>
    <property type="match status" value="1"/>
</dbReference>
<dbReference type="AlphaFoldDB" id="Q8MNS7"/>
<proteinExistence type="evidence at protein level"/>
<dbReference type="EMBL" id="BX284603">
    <property type="protein sequence ID" value="CCD70742.1"/>
    <property type="molecule type" value="Genomic_DNA"/>
</dbReference>
<dbReference type="SMR" id="Q8MNS7"/>
<gene>
    <name evidence="1 3" type="primary">exos-9</name>
    <name evidence="1" type="ORF">CELE_F37C12.13</name>
    <name evidence="3" type="ORF">F37C12.13</name>
</gene>
<dbReference type="ExpressionAtlas" id="Q8MNS7">
    <property type="expression patterns" value="baseline and differential"/>
</dbReference>
<sequence>MRVQPVTNCEKAVILEALKIGKRFDFRSLEEFRDVKLVVGAEVGTAICTIGNTKFSNGCSKCRNR</sequence>
<dbReference type="Bgee" id="WBGene00018154">
    <property type="expression patterns" value="Expressed in larva and 4 other cell types or tissues"/>
</dbReference>
<organism evidence="1 2">
    <name type="scientific">Caenorhabditis elegans</name>
    <dbReference type="NCBI Taxonomy" id="6239"/>
    <lineage>
        <taxon>Eukaryota</taxon>
        <taxon>Metazoa</taxon>
        <taxon>Ecdysozoa</taxon>
        <taxon>Nematoda</taxon>
        <taxon>Chromadorea</taxon>
        <taxon>Rhabditida</taxon>
        <taxon>Rhabditina</taxon>
        <taxon>Rhabditomorpha</taxon>
        <taxon>Rhabditoidea</taxon>
        <taxon>Rhabditidae</taxon>
        <taxon>Peloderinae</taxon>
        <taxon>Caenorhabditis</taxon>
    </lineage>
</organism>
<dbReference type="PeptideAtlas" id="Q8MNS7"/>
<name>Q8MNS7_CAEEL</name>
<keyword evidence="4" id="KW-1267">Proteomics identification</keyword>
<accession>Q8MNS7</accession>
<protein>
    <submittedName>
        <fullName evidence="1">Exosome complex component RRP45</fullName>
    </submittedName>
</protein>
<evidence type="ECO:0000313" key="3">
    <source>
        <dbReference type="WormBase" id="F37C12.13b"/>
    </source>
</evidence>
<keyword evidence="2" id="KW-1185">Reference proteome</keyword>
<dbReference type="CTD" id="176012"/>
<reference evidence="1 2" key="1">
    <citation type="journal article" date="1998" name="Science">
        <title>Genome sequence of the nematode C. elegans: a platform for investigating biology.</title>
        <authorList>
            <consortium name="The C. elegans sequencing consortium"/>
            <person name="Sulson J.E."/>
            <person name="Waterston R."/>
        </authorList>
    </citation>
    <scope>NUCLEOTIDE SEQUENCE [LARGE SCALE GENOMIC DNA]</scope>
    <source>
        <strain evidence="1 2">Bristol N2</strain>
    </source>
</reference>
<dbReference type="Proteomes" id="UP000001940">
    <property type="component" value="Chromosome III"/>
</dbReference>
<dbReference type="InterPro" id="IPR027408">
    <property type="entry name" value="PNPase/RNase_PH_dom_sf"/>
</dbReference>
<evidence type="ECO:0007829" key="4">
    <source>
        <dbReference type="PeptideAtlas" id="Q8MNS7"/>
    </source>
</evidence>
<dbReference type="OrthoDB" id="10264038at2759"/>
<evidence type="ECO:0000313" key="1">
    <source>
        <dbReference type="EMBL" id="CCD70742.1"/>
    </source>
</evidence>
<dbReference type="Gene3D" id="3.30.230.70">
    <property type="entry name" value="GHMP Kinase, N-terminal domain"/>
    <property type="match status" value="1"/>
</dbReference>
<evidence type="ECO:0000313" key="2">
    <source>
        <dbReference type="Proteomes" id="UP000001940"/>
    </source>
</evidence>
<dbReference type="KEGG" id="cel:CELE_F37C12.13"/>
<dbReference type="AGR" id="WB:WBGene00018154"/>
<dbReference type="InterPro" id="IPR020568">
    <property type="entry name" value="Ribosomal_Su5_D2-typ_SF"/>
</dbReference>